<dbReference type="HAMAP" id="MF_01039">
    <property type="entry name" value="PGAM_GpmA"/>
    <property type="match status" value="1"/>
</dbReference>
<dbReference type="NCBIfam" id="TIGR01258">
    <property type="entry name" value="pgm_1"/>
    <property type="match status" value="2"/>
</dbReference>
<evidence type="ECO:0000256" key="1">
    <source>
        <dbReference type="ARBA" id="ARBA00006717"/>
    </source>
</evidence>
<dbReference type="InterPro" id="IPR001345">
    <property type="entry name" value="PG/BPGM_mutase_AS"/>
</dbReference>
<dbReference type="AlphaFoldDB" id="L0ACL2"/>
<dbReference type="GO" id="GO:0004619">
    <property type="term" value="F:phosphoglycerate mutase activity"/>
    <property type="evidence" value="ECO:0007669"/>
    <property type="project" value="UniProtKB-UniRule"/>
</dbReference>
<dbReference type="eggNOG" id="arCOG01993">
    <property type="taxonomic scope" value="Archaea"/>
</dbReference>
<feature type="binding site" evidence="4 6">
    <location>
        <position position="100"/>
    </location>
    <ligand>
        <name>substrate</name>
    </ligand>
</feature>
<evidence type="ECO:0000256" key="8">
    <source>
        <dbReference type="RuleBase" id="RU004512"/>
    </source>
</evidence>
<dbReference type="Gene3D" id="3.40.50.1240">
    <property type="entry name" value="Phosphoglycerate mutase-like"/>
    <property type="match status" value="1"/>
</dbReference>
<proteinExistence type="inferred from homology"/>
<dbReference type="PANTHER" id="PTHR11931">
    <property type="entry name" value="PHOSPHOGLYCERATE MUTASE"/>
    <property type="match status" value="1"/>
</dbReference>
<comment type="catalytic activity">
    <reaction evidence="4 8">
        <text>(2R)-2-phosphoglycerate = (2R)-3-phosphoglycerate</text>
        <dbReference type="Rhea" id="RHEA:15901"/>
        <dbReference type="ChEBI" id="CHEBI:58272"/>
        <dbReference type="ChEBI" id="CHEBI:58289"/>
        <dbReference type="EC" id="5.4.2.11"/>
    </reaction>
</comment>
<feature type="binding site" evidence="4 6">
    <location>
        <begin position="13"/>
        <end position="20"/>
    </location>
    <ligand>
        <name>substrate</name>
    </ligand>
</feature>
<keyword evidence="2 4" id="KW-0324">Glycolysis</keyword>
<keyword evidence="10" id="KW-1185">Reference proteome</keyword>
<dbReference type="InterPro" id="IPR013078">
    <property type="entry name" value="His_Pase_superF_clade-1"/>
</dbReference>
<feature type="binding site" evidence="4 6">
    <location>
        <begin position="26"/>
        <end position="27"/>
    </location>
    <ligand>
        <name>substrate</name>
    </ligand>
</feature>
<dbReference type="InParanoid" id="L0ACL2"/>
<dbReference type="EC" id="5.4.2.11" evidence="4 8"/>
<organism evidence="9 10">
    <name type="scientific">Caldisphaera lagunensis (strain DSM 15908 / JCM 11604 / ANMR 0165 / IC-154)</name>
    <dbReference type="NCBI Taxonomy" id="1056495"/>
    <lineage>
        <taxon>Archaea</taxon>
        <taxon>Thermoproteota</taxon>
        <taxon>Thermoprotei</taxon>
        <taxon>Acidilobales</taxon>
        <taxon>Caldisphaeraceae</taxon>
        <taxon>Caldisphaera</taxon>
    </lineage>
</organism>
<dbReference type="HOGENOM" id="CLU_033323_1_4_2"/>
<evidence type="ECO:0000256" key="6">
    <source>
        <dbReference type="PIRSR" id="PIRSR613078-2"/>
    </source>
</evidence>
<comment type="function">
    <text evidence="4 8">Catalyzes the interconversion of 2-phosphoglycerate and 3-phosphoglycerate.</text>
</comment>
<comment type="similarity">
    <text evidence="1 4">Belongs to the phosphoglycerate mutase family. BPG-dependent PGAM subfamily.</text>
</comment>
<dbReference type="InterPro" id="IPR005952">
    <property type="entry name" value="Phosphogly_mut1"/>
</dbReference>
<dbReference type="UniPathway" id="UPA00109">
    <property type="reaction ID" value="UER00186"/>
</dbReference>
<gene>
    <name evidence="4" type="primary">gpmA</name>
    <name evidence="9" type="ordered locus">Calag_1455</name>
</gene>
<evidence type="ECO:0000256" key="2">
    <source>
        <dbReference type="ARBA" id="ARBA00023152"/>
    </source>
</evidence>
<feature type="active site" description="Proton donor/acceptor" evidence="4 5">
    <location>
        <position position="89"/>
    </location>
</feature>
<feature type="binding site" evidence="4 6">
    <location>
        <begin position="89"/>
        <end position="92"/>
    </location>
    <ligand>
        <name>substrate</name>
    </ligand>
</feature>
<dbReference type="SMART" id="SM00855">
    <property type="entry name" value="PGAM"/>
    <property type="match status" value="1"/>
</dbReference>
<dbReference type="FunCoup" id="L0ACL2">
    <property type="interactions" value="150"/>
</dbReference>
<dbReference type="EMBL" id="CP003378">
    <property type="protein sequence ID" value="AFZ71159.1"/>
    <property type="molecule type" value="Genomic_DNA"/>
</dbReference>
<dbReference type="InterPro" id="IPR029033">
    <property type="entry name" value="His_PPase_superfam"/>
</dbReference>
<keyword evidence="4" id="KW-0312">Gluconeogenesis</keyword>
<evidence type="ECO:0000256" key="4">
    <source>
        <dbReference type="HAMAP-Rule" id="MF_01039"/>
    </source>
</evidence>
<dbReference type="STRING" id="1056495.Calag_1455"/>
<evidence type="ECO:0000313" key="10">
    <source>
        <dbReference type="Proteomes" id="UP000010469"/>
    </source>
</evidence>
<evidence type="ECO:0000313" key="9">
    <source>
        <dbReference type="EMBL" id="AFZ71159.1"/>
    </source>
</evidence>
<dbReference type="PIRSF" id="PIRSF000709">
    <property type="entry name" value="6PFK_2-Ptase"/>
    <property type="match status" value="1"/>
</dbReference>
<feature type="binding site" evidence="4 6">
    <location>
        <begin position="160"/>
        <end position="161"/>
    </location>
    <ligand>
        <name>substrate</name>
    </ligand>
</feature>
<feature type="active site" description="Tele-phosphohistidine intermediate" evidence="4 5">
    <location>
        <position position="14"/>
    </location>
</feature>
<dbReference type="CDD" id="cd07067">
    <property type="entry name" value="HP_PGM_like"/>
    <property type="match status" value="1"/>
</dbReference>
<comment type="pathway">
    <text evidence="4 8">Carbohydrate degradation; glycolysis; pyruvate from D-glyceraldehyde 3-phosphate: step 3/5.</text>
</comment>
<dbReference type="GO" id="GO:0006094">
    <property type="term" value="P:gluconeogenesis"/>
    <property type="evidence" value="ECO:0007669"/>
    <property type="project" value="UniProtKB-UniRule"/>
</dbReference>
<sequence length="211" mass="24229">MGVNAMPILSLLRHGESLWNEENRFTGWVDVPLTNKGREEAIRAGLLLKKYKFDVAYTSKLQRAIETLDLVMLTLGYSIPVIKDEHLNERHYGDLQGLNKEETARIYGEDQVKLWRRSYKVRPPNGESLEDTQKRTVPFFKNTIMLDLKNGKNVLVVAHGNSLRSIVMFLENISEEDIPHLEIPTGLPIIYDVAWDNKNSKLIINSKTILK</sequence>
<evidence type="ECO:0000256" key="5">
    <source>
        <dbReference type="PIRSR" id="PIRSR613078-1"/>
    </source>
</evidence>
<dbReference type="Pfam" id="PF00300">
    <property type="entry name" value="His_Phos_1"/>
    <property type="match status" value="1"/>
</dbReference>
<protein>
    <recommendedName>
        <fullName evidence="4 8">2,3-bisphosphoglycerate-dependent phosphoglycerate mutase</fullName>
        <shortName evidence="4">BPG-dependent PGAM</shortName>
        <shortName evidence="4">PGAM</shortName>
        <shortName evidence="4">Phosphoglyceromutase</shortName>
        <shortName evidence="4">dPGM</shortName>
        <ecNumber evidence="4 8">5.4.2.11</ecNumber>
    </recommendedName>
</protein>
<accession>L0ACL2</accession>
<keyword evidence="3 4" id="KW-0413">Isomerase</keyword>
<feature type="binding site" evidence="4 6">
    <location>
        <position position="63"/>
    </location>
    <ligand>
        <name>substrate</name>
    </ligand>
</feature>
<feature type="binding site" evidence="4 6">
    <location>
        <begin position="116"/>
        <end position="117"/>
    </location>
    <ligand>
        <name>substrate</name>
    </ligand>
</feature>
<reference evidence="10" key="1">
    <citation type="submission" date="2012-03" db="EMBL/GenBank/DDBJ databases">
        <title>Complete genome of Caldisphaera lagunensis DSM 15908.</title>
        <authorList>
            <person name="Lucas S."/>
            <person name="Copeland A."/>
            <person name="Lapidus A."/>
            <person name="Glavina del Rio T."/>
            <person name="Dalin E."/>
            <person name="Tice H."/>
            <person name="Bruce D."/>
            <person name="Goodwin L."/>
            <person name="Pitluck S."/>
            <person name="Peters L."/>
            <person name="Mikhailova N."/>
            <person name="Teshima H."/>
            <person name="Kyrpides N."/>
            <person name="Mavromatis K."/>
            <person name="Ivanova N."/>
            <person name="Brettin T."/>
            <person name="Detter J.C."/>
            <person name="Han C."/>
            <person name="Larimer F."/>
            <person name="Land M."/>
            <person name="Hauser L."/>
            <person name="Markowitz V."/>
            <person name="Cheng J.-F."/>
            <person name="Hugenholtz P."/>
            <person name="Woyke T."/>
            <person name="Wu D."/>
            <person name="Spring S."/>
            <person name="Schroeder M."/>
            <person name="Brambilla E."/>
            <person name="Klenk H.-P."/>
            <person name="Eisen J.A."/>
        </authorList>
    </citation>
    <scope>NUCLEOTIDE SEQUENCE [LARGE SCALE GENOMIC DNA]</scope>
    <source>
        <strain evidence="10">DSM 15908 / JCM 11604 / IC-154</strain>
    </source>
</reference>
<feature type="site" description="Transition state stabilizer" evidence="4 7">
    <location>
        <position position="159"/>
    </location>
</feature>
<dbReference type="KEGG" id="clg:Calag_1455"/>
<dbReference type="GO" id="GO:0006096">
    <property type="term" value="P:glycolytic process"/>
    <property type="evidence" value="ECO:0007669"/>
    <property type="project" value="UniProtKB-UniRule"/>
</dbReference>
<evidence type="ECO:0000256" key="3">
    <source>
        <dbReference type="ARBA" id="ARBA00023235"/>
    </source>
</evidence>
<dbReference type="Proteomes" id="UP000010469">
    <property type="component" value="Chromosome"/>
</dbReference>
<dbReference type="SUPFAM" id="SSF53254">
    <property type="entry name" value="Phosphoglycerate mutase-like"/>
    <property type="match status" value="1"/>
</dbReference>
<evidence type="ECO:0000256" key="7">
    <source>
        <dbReference type="PIRSR" id="PIRSR613078-3"/>
    </source>
</evidence>
<name>L0ACL2_CALLD</name>
<dbReference type="PROSITE" id="PS00175">
    <property type="entry name" value="PG_MUTASE"/>
    <property type="match status" value="1"/>
</dbReference>